<organism evidence="3 4">
    <name type="scientific">Streptomyces machairae</name>
    <dbReference type="NCBI Taxonomy" id="3134109"/>
    <lineage>
        <taxon>Bacteria</taxon>
        <taxon>Bacillati</taxon>
        <taxon>Actinomycetota</taxon>
        <taxon>Actinomycetes</taxon>
        <taxon>Kitasatosporales</taxon>
        <taxon>Streptomycetaceae</taxon>
        <taxon>Streptomyces</taxon>
    </lineage>
</organism>
<dbReference type="SUPFAM" id="SSF52777">
    <property type="entry name" value="CoA-dependent acyltransferases"/>
    <property type="match status" value="2"/>
</dbReference>
<dbReference type="EMBL" id="JBBKAK010000001">
    <property type="protein sequence ID" value="MEJ8672961.1"/>
    <property type="molecule type" value="Genomic_DNA"/>
</dbReference>
<feature type="domain" description="Condensation" evidence="2">
    <location>
        <begin position="2"/>
        <end position="327"/>
    </location>
</feature>
<dbReference type="CDD" id="cd19540">
    <property type="entry name" value="LCL_NRPS-like"/>
    <property type="match status" value="1"/>
</dbReference>
<protein>
    <submittedName>
        <fullName evidence="3">AMP-binding protein</fullName>
    </submittedName>
</protein>
<dbReference type="Pfam" id="PF00501">
    <property type="entry name" value="AMP-binding"/>
    <property type="match status" value="1"/>
</dbReference>
<evidence type="ECO:0000313" key="4">
    <source>
        <dbReference type="Proteomes" id="UP001376459"/>
    </source>
</evidence>
<accession>A0ABU8UVM2</accession>
<dbReference type="InterPro" id="IPR001242">
    <property type="entry name" value="Condensation_dom"/>
</dbReference>
<dbReference type="Gene3D" id="3.30.559.30">
    <property type="entry name" value="Nonribosomal peptide synthetase, condensation domain"/>
    <property type="match status" value="1"/>
</dbReference>
<dbReference type="InterPro" id="IPR000873">
    <property type="entry name" value="AMP-dep_synth/lig_dom"/>
</dbReference>
<dbReference type="InterPro" id="IPR023213">
    <property type="entry name" value="CAT-like_dom_sf"/>
</dbReference>
<dbReference type="Pfam" id="PF00668">
    <property type="entry name" value="Condensation"/>
    <property type="match status" value="1"/>
</dbReference>
<reference evidence="3 4" key="1">
    <citation type="submission" date="2024-03" db="EMBL/GenBank/DDBJ databases">
        <title>Novel Streptomyces species of biotechnological and ecological value are a feature of Machair soil.</title>
        <authorList>
            <person name="Prole J.R."/>
            <person name="Goodfellow M."/>
            <person name="Allenby N."/>
            <person name="Ward A.C."/>
        </authorList>
    </citation>
    <scope>NUCLEOTIDE SEQUENCE [LARGE SCALE GENOMIC DNA]</scope>
    <source>
        <strain evidence="3 4">MS1.AVA.1</strain>
    </source>
</reference>
<evidence type="ECO:0000313" key="3">
    <source>
        <dbReference type="EMBL" id="MEJ8672961.1"/>
    </source>
</evidence>
<dbReference type="SUPFAM" id="SSF56801">
    <property type="entry name" value="Acetyl-CoA synthetase-like"/>
    <property type="match status" value="1"/>
</dbReference>
<evidence type="ECO:0000259" key="1">
    <source>
        <dbReference type="Pfam" id="PF00501"/>
    </source>
</evidence>
<sequence>MIVVHHIAADGWSLSPLARDLATAYTARCQGEEPVWEPLPARYTDYALWQRQLLGDPDDPDGLLSRQLAAWSGTLAGLPEELKLPHDRPRPAVASHSGGRVRLRIDAELHTALTELARRSGASLFMVLHAGLAALLTKLGAGTDVPVGTVIAGRDDQALDDLVGFFVNTLVLRTDTSGDPAFTQLLDRVRGTALAAYAHQEAPFEQVVEALNPARSPARHPLFQVALSLDADEAAVFGLPGLETSRIPVPTATAKFDLDIGVYERRSEQGECLGLNGTLDYATDLFDHGTVEDLAARWVRLLEAVVRDPDRPISGIDLLSDSERRDFLGDAGRPATAAGTIPECFQAQVRTVPDAVAVVANGATLTYRELNGRANRLAHALVARGVGPEDLVGLALPRSQDLVVALLAVLKAGAAYLPLDPEYPARRLAAMVEDARPVLLLTDSASEKSGDLGATTPCLLLDAPEFLETLQGMPAADPVTRLSPDHPAYVIYTSGSTGTPKGVVARHASVVNIAAQYRDRVFGPAAERLGGRRLRVALTASVSFDASWGQLAALTSGHELHVPDTPTWADADRFVAWLSRDRIDTVDATPSYMRVLYDRGLFTDERWRPSVAVLGGEELPDRLWTELLAVDGLQAHDMYGPTESTVDALQARLDDAESPVLGHPPPAPGPTYWMPRCGRCHPG</sequence>
<dbReference type="Proteomes" id="UP001376459">
    <property type="component" value="Unassembled WGS sequence"/>
</dbReference>
<gene>
    <name evidence="3" type="ORF">WKI71_45030</name>
</gene>
<dbReference type="Gene3D" id="3.30.559.10">
    <property type="entry name" value="Chloramphenicol acetyltransferase-like domain"/>
    <property type="match status" value="1"/>
</dbReference>
<dbReference type="InterPro" id="IPR020845">
    <property type="entry name" value="AMP-binding_CS"/>
</dbReference>
<name>A0ABU8UVM2_9ACTN</name>
<proteinExistence type="predicted"/>
<keyword evidence="4" id="KW-1185">Reference proteome</keyword>
<feature type="domain" description="AMP-dependent synthetase/ligase" evidence="1">
    <location>
        <begin position="345"/>
        <end position="665"/>
    </location>
</feature>
<dbReference type="Gene3D" id="3.40.50.980">
    <property type="match status" value="2"/>
</dbReference>
<dbReference type="PANTHER" id="PTHR45527">
    <property type="entry name" value="NONRIBOSOMAL PEPTIDE SYNTHETASE"/>
    <property type="match status" value="1"/>
</dbReference>
<evidence type="ECO:0000259" key="2">
    <source>
        <dbReference type="Pfam" id="PF00668"/>
    </source>
</evidence>
<dbReference type="PROSITE" id="PS00455">
    <property type="entry name" value="AMP_BINDING"/>
    <property type="match status" value="1"/>
</dbReference>
<dbReference type="PANTHER" id="PTHR45527:SF1">
    <property type="entry name" value="FATTY ACID SYNTHASE"/>
    <property type="match status" value="1"/>
</dbReference>
<comment type="caution">
    <text evidence="3">The sequence shown here is derived from an EMBL/GenBank/DDBJ whole genome shotgun (WGS) entry which is preliminary data.</text>
</comment>